<dbReference type="OrthoDB" id="9989819at2"/>
<sequence length="130" mass="13967">MEPNRIAALLLVAGSALGMASASLVPTRAVSAPAPYRSASAEDYPEITAVSYENIPGPVAPIIRRAPMQLAAWEQPWREPPPLPPEATYPDENGEYAEEYPSPVESLDGHYESELADEPVEMSITLAGHP</sequence>
<feature type="chain" id="PRO_5031496925" evidence="2">
    <location>
        <begin position="23"/>
        <end position="130"/>
    </location>
</feature>
<evidence type="ECO:0000313" key="3">
    <source>
        <dbReference type="EMBL" id="MBB4613715.1"/>
    </source>
</evidence>
<keyword evidence="4" id="KW-1185">Reference proteome</keyword>
<feature type="compositionally biased region" description="Pro residues" evidence="1">
    <location>
        <begin position="78"/>
        <end position="87"/>
    </location>
</feature>
<organism evidence="3 4">
    <name type="scientific">Novosphingobium taihuense</name>
    <dbReference type="NCBI Taxonomy" id="260085"/>
    <lineage>
        <taxon>Bacteria</taxon>
        <taxon>Pseudomonadati</taxon>
        <taxon>Pseudomonadota</taxon>
        <taxon>Alphaproteobacteria</taxon>
        <taxon>Sphingomonadales</taxon>
        <taxon>Sphingomonadaceae</taxon>
        <taxon>Novosphingobium</taxon>
    </lineage>
</organism>
<evidence type="ECO:0000256" key="1">
    <source>
        <dbReference type="SAM" id="MobiDB-lite"/>
    </source>
</evidence>
<dbReference type="RefSeq" id="WP_144906952.1">
    <property type="nucleotide sequence ID" value="NZ_JACHOA010000003.1"/>
</dbReference>
<keyword evidence="2" id="KW-0732">Signal</keyword>
<feature type="signal peptide" evidence="2">
    <location>
        <begin position="1"/>
        <end position="22"/>
    </location>
</feature>
<protein>
    <submittedName>
        <fullName evidence="3">Uncharacterized protein</fullName>
    </submittedName>
</protein>
<proteinExistence type="predicted"/>
<evidence type="ECO:0000313" key="4">
    <source>
        <dbReference type="Proteomes" id="UP000538566"/>
    </source>
</evidence>
<dbReference type="Proteomes" id="UP000538566">
    <property type="component" value="Unassembled WGS sequence"/>
</dbReference>
<name>A0A7W7EVX9_9SPHN</name>
<feature type="region of interest" description="Disordered" evidence="1">
    <location>
        <begin position="76"/>
        <end position="107"/>
    </location>
</feature>
<gene>
    <name evidence="3" type="ORF">GGR37_001990</name>
</gene>
<comment type="caution">
    <text evidence="3">The sequence shown here is derived from an EMBL/GenBank/DDBJ whole genome shotgun (WGS) entry which is preliminary data.</text>
</comment>
<evidence type="ECO:0000256" key="2">
    <source>
        <dbReference type="SAM" id="SignalP"/>
    </source>
</evidence>
<dbReference type="EMBL" id="JACHOA010000003">
    <property type="protein sequence ID" value="MBB4613715.1"/>
    <property type="molecule type" value="Genomic_DNA"/>
</dbReference>
<accession>A0A7W7EVX9</accession>
<dbReference type="AlphaFoldDB" id="A0A7W7EVX9"/>
<reference evidence="3 4" key="1">
    <citation type="submission" date="2020-08" db="EMBL/GenBank/DDBJ databases">
        <title>Genomic Encyclopedia of Type Strains, Phase IV (KMG-IV): sequencing the most valuable type-strain genomes for metagenomic binning, comparative biology and taxonomic classification.</title>
        <authorList>
            <person name="Goeker M."/>
        </authorList>
    </citation>
    <scope>NUCLEOTIDE SEQUENCE [LARGE SCALE GENOMIC DNA]</scope>
    <source>
        <strain evidence="3 4">DSM 17507</strain>
    </source>
</reference>